<dbReference type="RefSeq" id="WP_087365731.1">
    <property type="nucleotide sequence ID" value="NZ_JACBJR010000054.1"/>
</dbReference>
<organism evidence="1 2">
    <name type="scientific">Ligilactobacillus salivarius</name>
    <dbReference type="NCBI Taxonomy" id="1624"/>
    <lineage>
        <taxon>Bacteria</taxon>
        <taxon>Bacillati</taxon>
        <taxon>Bacillota</taxon>
        <taxon>Bacilli</taxon>
        <taxon>Lactobacillales</taxon>
        <taxon>Lactobacillaceae</taxon>
        <taxon>Ligilactobacillus</taxon>
    </lineage>
</organism>
<accession>A0AB36MKC2</accession>
<reference evidence="2" key="1">
    <citation type="submission" date="2017-04" db="EMBL/GenBank/DDBJ databases">
        <title>Function of individual gut microbiota members based on whole genome sequencing of pure cultures obtained from chicken caecum.</title>
        <authorList>
            <person name="Medvecky M."/>
            <person name="Cejkova D."/>
            <person name="Polansky O."/>
            <person name="Karasova D."/>
            <person name="Kubasova T."/>
            <person name="Cizek A."/>
            <person name="Rychlik I."/>
        </authorList>
    </citation>
    <scope>NUCLEOTIDE SEQUENCE [LARGE SCALE GENOMIC DNA]</scope>
    <source>
        <strain evidence="2">An84</strain>
    </source>
</reference>
<name>A0AB36MKC2_9LACO</name>
<dbReference type="Proteomes" id="UP000196255">
    <property type="component" value="Unassembled WGS sequence"/>
</dbReference>
<proteinExistence type="predicted"/>
<protein>
    <submittedName>
        <fullName evidence="1">Uncharacterized protein</fullName>
    </submittedName>
</protein>
<evidence type="ECO:0000313" key="1">
    <source>
        <dbReference type="EMBL" id="OUN19647.1"/>
    </source>
</evidence>
<gene>
    <name evidence="1" type="ORF">B5G36_00120</name>
</gene>
<sequence length="100" mass="12017">MKKVDVSVEEAKQILLDFFESDGYYLWRDNLEQSDNKNRISLLFETSKRDGADIRLLQYLPRIEGWSLSDYSVHDSNIFIEMVKKENHFIKYLFKILHIQ</sequence>
<evidence type="ECO:0000313" key="2">
    <source>
        <dbReference type="Proteomes" id="UP000196255"/>
    </source>
</evidence>
<dbReference type="AlphaFoldDB" id="A0AB36MKC2"/>
<dbReference type="EMBL" id="NFHF01000001">
    <property type="protein sequence ID" value="OUN19647.1"/>
    <property type="molecule type" value="Genomic_DNA"/>
</dbReference>
<comment type="caution">
    <text evidence="1">The sequence shown here is derived from an EMBL/GenBank/DDBJ whole genome shotgun (WGS) entry which is preliminary data.</text>
</comment>